<sequence length="72" mass="7991">MKTMMKKAAVIAMTVFLLLAICTSCNSSREPDTVILTVKTNRNVKEIAEIKLNVKKVVTNLILGNWSLQAKL</sequence>
<reference evidence="3 5" key="3">
    <citation type="submission" date="2019-08" db="EMBL/GenBank/DDBJ databases">
        <authorList>
            <person name="Kuhnert P."/>
        </authorList>
    </citation>
    <scope>NUCLEOTIDE SEQUENCE [LARGE SCALE GENOMIC DNA]</scope>
    <source>
        <strain evidence="3 5">B36.5</strain>
    </source>
</reference>
<dbReference type="EMBL" id="CDNC01000048">
    <property type="protein sequence ID" value="CEM63022.1"/>
    <property type="molecule type" value="Genomic_DNA"/>
</dbReference>
<dbReference type="Proteomes" id="UP000323594">
    <property type="component" value="Chromosome"/>
</dbReference>
<evidence type="ECO:0000313" key="3">
    <source>
        <dbReference type="EMBL" id="QEJ99392.1"/>
    </source>
</evidence>
<gene>
    <name evidence="3" type="ORF">FUT82_16295</name>
    <name evidence="2" type="ORF">TPHV1_60010</name>
</gene>
<evidence type="ECO:0000313" key="4">
    <source>
        <dbReference type="Proteomes" id="UP000042527"/>
    </source>
</evidence>
<reference evidence="4" key="1">
    <citation type="submission" date="2015-01" db="EMBL/GenBank/DDBJ databases">
        <authorList>
            <person name="Manzoor Shahid"/>
            <person name="Zubair Saima"/>
        </authorList>
    </citation>
    <scope>NUCLEOTIDE SEQUENCE [LARGE SCALE GENOMIC DNA]</scope>
    <source>
        <strain evidence="4">V1</strain>
    </source>
</reference>
<evidence type="ECO:0000313" key="5">
    <source>
        <dbReference type="Proteomes" id="UP000323594"/>
    </source>
</evidence>
<feature type="chain" id="PRO_5041521787" description="Lipoprotein" evidence="1">
    <location>
        <begin position="28"/>
        <end position="72"/>
    </location>
</feature>
<dbReference type="GeneID" id="57754436"/>
<dbReference type="Proteomes" id="UP000042527">
    <property type="component" value="Unassembled WGS sequence"/>
</dbReference>
<evidence type="ECO:0000313" key="2">
    <source>
        <dbReference type="EMBL" id="CEM63022.1"/>
    </source>
</evidence>
<organism evidence="2 4">
    <name type="scientific">Treponema phagedenis</name>
    <dbReference type="NCBI Taxonomy" id="162"/>
    <lineage>
        <taxon>Bacteria</taxon>
        <taxon>Pseudomonadati</taxon>
        <taxon>Spirochaetota</taxon>
        <taxon>Spirochaetia</taxon>
        <taxon>Spirochaetales</taxon>
        <taxon>Treponemataceae</taxon>
        <taxon>Treponema</taxon>
    </lineage>
</organism>
<dbReference type="EMBL" id="CP042817">
    <property type="protein sequence ID" value="QEJ99392.1"/>
    <property type="molecule type" value="Genomic_DNA"/>
</dbReference>
<proteinExistence type="predicted"/>
<accession>A0A0B7GZG9</accession>
<protein>
    <recommendedName>
        <fullName evidence="6">Lipoprotein</fullName>
    </recommendedName>
</protein>
<feature type="signal peptide" evidence="1">
    <location>
        <begin position="1"/>
        <end position="27"/>
    </location>
</feature>
<evidence type="ECO:0000256" key="1">
    <source>
        <dbReference type="SAM" id="SignalP"/>
    </source>
</evidence>
<dbReference type="AlphaFoldDB" id="A0A0B7GZG9"/>
<evidence type="ECO:0008006" key="6">
    <source>
        <dbReference type="Google" id="ProtNLM"/>
    </source>
</evidence>
<name>A0A0B7GZG9_TREPH</name>
<dbReference type="RefSeq" id="WP_002700654.1">
    <property type="nucleotide sequence ID" value="NZ_CDNC01000048.1"/>
</dbReference>
<keyword evidence="4" id="KW-1185">Reference proteome</keyword>
<reference evidence="2" key="2">
    <citation type="submission" date="2015-01" db="EMBL/GenBank/DDBJ databases">
        <authorList>
            <person name="Xiang T."/>
            <person name="Song Y."/>
            <person name="Huang L."/>
            <person name="Wang B."/>
            <person name="Wu P."/>
        </authorList>
    </citation>
    <scope>NUCLEOTIDE SEQUENCE [LARGE SCALE GENOMIC DNA]</scope>
    <source>
        <strain evidence="2">V1</strain>
    </source>
</reference>
<keyword evidence="1" id="KW-0732">Signal</keyword>